<name>A0ABR1AVP0_POLSC</name>
<evidence type="ECO:0000313" key="2">
    <source>
        <dbReference type="Proteomes" id="UP001359485"/>
    </source>
</evidence>
<keyword evidence="2" id="KW-1185">Reference proteome</keyword>
<comment type="caution">
    <text evidence="1">The sequence shown here is derived from an EMBL/GenBank/DDBJ whole genome shotgun (WGS) entry which is preliminary data.</text>
</comment>
<reference evidence="1 2" key="1">
    <citation type="submission" date="2023-09" db="EMBL/GenBank/DDBJ databases">
        <title>Genomes of two closely related lineages of the louse Polyplax serrata with different host specificities.</title>
        <authorList>
            <person name="Martinu J."/>
            <person name="Tarabai H."/>
            <person name="Stefka J."/>
            <person name="Hypsa V."/>
        </authorList>
    </citation>
    <scope>NUCLEOTIDE SEQUENCE [LARGE SCALE GENOMIC DNA]</scope>
    <source>
        <strain evidence="1">98ZLc_SE</strain>
    </source>
</reference>
<dbReference type="Proteomes" id="UP001359485">
    <property type="component" value="Unassembled WGS sequence"/>
</dbReference>
<evidence type="ECO:0000313" key="1">
    <source>
        <dbReference type="EMBL" id="KAK6628014.1"/>
    </source>
</evidence>
<evidence type="ECO:0008006" key="3">
    <source>
        <dbReference type="Google" id="ProtNLM"/>
    </source>
</evidence>
<accession>A0ABR1AVP0</accession>
<organism evidence="1 2">
    <name type="scientific">Polyplax serrata</name>
    <name type="common">Common mouse louse</name>
    <dbReference type="NCBI Taxonomy" id="468196"/>
    <lineage>
        <taxon>Eukaryota</taxon>
        <taxon>Metazoa</taxon>
        <taxon>Ecdysozoa</taxon>
        <taxon>Arthropoda</taxon>
        <taxon>Hexapoda</taxon>
        <taxon>Insecta</taxon>
        <taxon>Pterygota</taxon>
        <taxon>Neoptera</taxon>
        <taxon>Paraneoptera</taxon>
        <taxon>Psocodea</taxon>
        <taxon>Troctomorpha</taxon>
        <taxon>Phthiraptera</taxon>
        <taxon>Anoplura</taxon>
        <taxon>Polyplacidae</taxon>
        <taxon>Polyplax</taxon>
    </lineage>
</organism>
<sequence>MPGLIWVNLPLQTNSNTLYFPTSVVNISLPAWKLLPRPTSPLMRFHVLPDESLENDVTYAIALETTSGLFTIDGDLLKLNEESFLPDEIVSSLETVVVTARTKSGDVGNTTINLLLTGDQMSCEKAKRNLCFWKGASYQLSDRSSKPVRLGSLSSQFYQKQCPSYQVDYSIVKVKIQEIRNITVIVKVVRSEEPSSKIYELD</sequence>
<proteinExistence type="predicted"/>
<dbReference type="EMBL" id="JAWJWF010000045">
    <property type="protein sequence ID" value="KAK6628014.1"/>
    <property type="molecule type" value="Genomic_DNA"/>
</dbReference>
<protein>
    <recommendedName>
        <fullName evidence="3">Cadherin domain-containing protein</fullName>
    </recommendedName>
</protein>
<gene>
    <name evidence="1" type="ORF">RUM44_010496</name>
</gene>